<dbReference type="Proteomes" id="UP000597617">
    <property type="component" value="Unassembled WGS sequence"/>
</dbReference>
<gene>
    <name evidence="3" type="ORF">I2I05_01820</name>
</gene>
<reference evidence="3 4" key="1">
    <citation type="submission" date="2020-11" db="EMBL/GenBank/DDBJ databases">
        <authorList>
            <person name="Kim M.K."/>
        </authorList>
    </citation>
    <scope>NUCLEOTIDE SEQUENCE [LARGE SCALE GENOMIC DNA]</scope>
    <source>
        <strain evidence="3 4">BT683</strain>
    </source>
</reference>
<accession>A0ABS0ICP7</accession>
<dbReference type="Gene3D" id="3.50.30.30">
    <property type="match status" value="1"/>
</dbReference>
<dbReference type="PANTHER" id="PTHR12147:SF26">
    <property type="entry name" value="PEPTIDASE M28 DOMAIN-CONTAINING PROTEIN"/>
    <property type="match status" value="1"/>
</dbReference>
<keyword evidence="4" id="KW-1185">Reference proteome</keyword>
<proteinExistence type="predicted"/>
<feature type="signal peptide" evidence="1">
    <location>
        <begin position="1"/>
        <end position="21"/>
    </location>
</feature>
<comment type="caution">
    <text evidence="3">The sequence shown here is derived from an EMBL/GenBank/DDBJ whole genome shotgun (WGS) entry which is preliminary data.</text>
</comment>
<dbReference type="SUPFAM" id="SSF53187">
    <property type="entry name" value="Zn-dependent exopeptidases"/>
    <property type="match status" value="1"/>
</dbReference>
<evidence type="ECO:0000313" key="3">
    <source>
        <dbReference type="EMBL" id="MBF9236122.1"/>
    </source>
</evidence>
<name>A0ABS0ICP7_9BACT</name>
<dbReference type="PANTHER" id="PTHR12147">
    <property type="entry name" value="METALLOPEPTIDASE M28 FAMILY MEMBER"/>
    <property type="match status" value="1"/>
</dbReference>
<dbReference type="InterPro" id="IPR007484">
    <property type="entry name" value="Peptidase_M28"/>
</dbReference>
<organism evidence="3 4">
    <name type="scientific">Hymenobacter jeongseonensis</name>
    <dbReference type="NCBI Taxonomy" id="2791027"/>
    <lineage>
        <taxon>Bacteria</taxon>
        <taxon>Pseudomonadati</taxon>
        <taxon>Bacteroidota</taxon>
        <taxon>Cytophagia</taxon>
        <taxon>Cytophagales</taxon>
        <taxon>Hymenobacteraceae</taxon>
        <taxon>Hymenobacter</taxon>
    </lineage>
</organism>
<evidence type="ECO:0000259" key="2">
    <source>
        <dbReference type="Pfam" id="PF04389"/>
    </source>
</evidence>
<keyword evidence="1" id="KW-0732">Signal</keyword>
<evidence type="ECO:0000313" key="4">
    <source>
        <dbReference type="Proteomes" id="UP000597617"/>
    </source>
</evidence>
<dbReference type="InterPro" id="IPR046450">
    <property type="entry name" value="PA_dom_sf"/>
</dbReference>
<dbReference type="Pfam" id="PF04389">
    <property type="entry name" value="Peptidase_M28"/>
    <property type="match status" value="1"/>
</dbReference>
<dbReference type="Gene3D" id="3.40.630.10">
    <property type="entry name" value="Zn peptidases"/>
    <property type="match status" value="2"/>
</dbReference>
<feature type="domain" description="Peptidase M28" evidence="2">
    <location>
        <begin position="331"/>
        <end position="538"/>
    </location>
</feature>
<sequence>MTNKTLLIALLALASAAPAHAQGKVKIKTKTKKSAAAPVPTPAPAAAVVETDWSVKYADLVSAERLRAHLAVLASDEYEGRETGMKGQHMAATYVATQFKTAGLTGPVTTGTDPYQQRFNLEQVTWADDASLKVGKNSYKWLVDFYGMGDSPFAETTTVTPVFVGYGIEQEGYSDYKGLDVKGKDVLIALGEPTAADGKALLSADGSPTKWGNDYRAKAQMASQKGARSIFFVSFNPTSNFAKQAARVAPAISRPSTVMANADRPSRATSFFISPAVGLAILGTSDANIQKYLAKINTTKQPVASTFKVKPMQLKAARKRTPLETENALGFIEGSDLKQDIIVISAHHDHLGIQDGVVFNGADDDGSGTSAIITMAESFARAKAEGHGPRRSLLFLSVTGEEKGLFGSEYYAKNPIFPLAQTMVDLNVDMIGRTDVEHEGKPDYVYVIGSDKLASQLKVVQEAQNTKYTQLDLDYRFDDPADPNRFYYRSDHYNFAVNKVPVSFFFNGVHADYHKESDEISKIEFPKMEKRAKLVFHLAWELANRDERIVVDSNKP</sequence>
<dbReference type="InterPro" id="IPR045175">
    <property type="entry name" value="M28_fam"/>
</dbReference>
<dbReference type="SUPFAM" id="SSF52025">
    <property type="entry name" value="PA domain"/>
    <property type="match status" value="1"/>
</dbReference>
<evidence type="ECO:0000256" key="1">
    <source>
        <dbReference type="SAM" id="SignalP"/>
    </source>
</evidence>
<protein>
    <submittedName>
        <fullName evidence="3">M28 family peptidase</fullName>
    </submittedName>
</protein>
<dbReference type="RefSeq" id="WP_196280492.1">
    <property type="nucleotide sequence ID" value="NZ_JADQDQ010000001.1"/>
</dbReference>
<dbReference type="EMBL" id="JADQDQ010000001">
    <property type="protein sequence ID" value="MBF9236122.1"/>
    <property type="molecule type" value="Genomic_DNA"/>
</dbReference>
<feature type="chain" id="PRO_5047485752" evidence="1">
    <location>
        <begin position="22"/>
        <end position="556"/>
    </location>
</feature>